<dbReference type="Gene3D" id="3.10.490.20">
    <property type="match status" value="1"/>
</dbReference>
<dbReference type="InterPro" id="IPR035706">
    <property type="entry name" value="AAA_9"/>
</dbReference>
<evidence type="ECO:0008006" key="23">
    <source>
        <dbReference type="Google" id="ProtNLM"/>
    </source>
</evidence>
<dbReference type="InterPro" id="IPR003593">
    <property type="entry name" value="AAA+_ATPase"/>
</dbReference>
<evidence type="ECO:0000256" key="5">
    <source>
        <dbReference type="ARBA" id="ARBA00022737"/>
    </source>
</evidence>
<evidence type="ECO:0000313" key="21">
    <source>
        <dbReference type="EMBL" id="PSC67562.1"/>
    </source>
</evidence>
<reference evidence="21 22" key="1">
    <citation type="journal article" date="2018" name="Plant J.">
        <title>Genome sequences of Chlorella sorokiniana UTEX 1602 and Micractinium conductrix SAG 241.80: implications to maltose excretion by a green alga.</title>
        <authorList>
            <person name="Arriola M.B."/>
            <person name="Velmurugan N."/>
            <person name="Zhang Y."/>
            <person name="Plunkett M.H."/>
            <person name="Hondzo H."/>
            <person name="Barney B.M."/>
        </authorList>
    </citation>
    <scope>NUCLEOTIDE SEQUENCE [LARGE SCALE GENOMIC DNA]</scope>
    <source>
        <strain evidence="21 22">SAG 241.80</strain>
    </source>
</reference>
<dbReference type="Gene3D" id="1.10.8.720">
    <property type="entry name" value="Region D6 of dynein motor"/>
    <property type="match status" value="1"/>
</dbReference>
<evidence type="ECO:0000256" key="17">
    <source>
        <dbReference type="SAM" id="Coils"/>
    </source>
</evidence>
<dbReference type="FunFam" id="3.40.50.300:FF:000049">
    <property type="entry name" value="Dynein, axonemal, heavy chain 5"/>
    <property type="match status" value="1"/>
</dbReference>
<dbReference type="Gene3D" id="1.20.920.20">
    <property type="match status" value="1"/>
</dbReference>
<evidence type="ECO:0000256" key="4">
    <source>
        <dbReference type="ARBA" id="ARBA00022701"/>
    </source>
</evidence>
<keyword evidence="4" id="KW-0493">Microtubule</keyword>
<dbReference type="EMBL" id="LHPF02000054">
    <property type="protein sequence ID" value="PSC67562.1"/>
    <property type="molecule type" value="Genomic_DNA"/>
</dbReference>
<dbReference type="PROSITE" id="PS50194">
    <property type="entry name" value="FILAMIN_REPEAT"/>
    <property type="match status" value="1"/>
</dbReference>
<dbReference type="STRING" id="554055.A0A2P6V0D9"/>
<keyword evidence="3" id="KW-0963">Cytoplasm</keyword>
<evidence type="ECO:0000256" key="1">
    <source>
        <dbReference type="ARBA" id="ARBA00004611"/>
    </source>
</evidence>
<dbReference type="SMART" id="SM00429">
    <property type="entry name" value="IPT"/>
    <property type="match status" value="1"/>
</dbReference>
<dbReference type="PANTHER" id="PTHR45703:SF8">
    <property type="entry name" value="DYNEINS HEAVY CHAIN"/>
    <property type="match status" value="1"/>
</dbReference>
<evidence type="ECO:0000256" key="18">
    <source>
        <dbReference type="SAM" id="MobiDB-lite"/>
    </source>
</evidence>
<dbReference type="CDD" id="cd00102">
    <property type="entry name" value="IPT"/>
    <property type="match status" value="1"/>
</dbReference>
<dbReference type="FunFam" id="1.10.287.2620:FF:000001">
    <property type="entry name" value="Cytoplasmic dynein heavy chain 1"/>
    <property type="match status" value="1"/>
</dbReference>
<dbReference type="GO" id="GO:0005524">
    <property type="term" value="F:ATP binding"/>
    <property type="evidence" value="ECO:0007669"/>
    <property type="project" value="UniProtKB-KW"/>
</dbReference>
<dbReference type="Gene3D" id="6.10.140.1060">
    <property type="match status" value="1"/>
</dbReference>
<keyword evidence="12" id="KW-0969">Cilium</keyword>
<dbReference type="Pfam" id="PF12777">
    <property type="entry name" value="MT"/>
    <property type="match status" value="1"/>
</dbReference>
<evidence type="ECO:0000256" key="8">
    <source>
        <dbReference type="ARBA" id="ARBA00022840"/>
    </source>
</evidence>
<feature type="domain" description="AAA+ ATPase" evidence="19">
    <location>
        <begin position="2311"/>
        <end position="2456"/>
    </location>
</feature>
<dbReference type="PANTHER" id="PTHR45703">
    <property type="entry name" value="DYNEIN HEAVY CHAIN"/>
    <property type="match status" value="1"/>
</dbReference>
<evidence type="ECO:0000256" key="3">
    <source>
        <dbReference type="ARBA" id="ARBA00022490"/>
    </source>
</evidence>
<dbReference type="Pfam" id="PF12780">
    <property type="entry name" value="AAA_8"/>
    <property type="match status" value="1"/>
</dbReference>
<sequence>MAVSWGAVCGGGAAAPPPRAGHTFTTLAGGDTHVLFGGSGQGAGGRAASLADAHVCRVAPDSGAVAWAPLAVEGPAPPARARHTAVALDSKRMLVFGGLVQPDKTRLNDVWILDVGARRWEAAAPEGGPPPARAHHTATKVGNKVLVFGGYGGGGTAFGDLWVLHLGADGGLRWEEATLAGRPPAPRFDHTAVALTMAPNSPHPDKLVVLGGRDSTQSFTDVHVLDLKSMTWLGGHGVPPLHGEVCNHLCTAVDSVPYHKVFAGFGKSATLQYLNAVQVLDAGSKQWSTPDLAGGAQPCGREDAAWVWDARSFSLVLFGGWANRWLGDTWRADVSSVVGPGYACLGISPAIGPVAGGTEVTITGLRFRDGKIRVRLTSARGESVVDGAFVSAEALRFKTPTHEQHGALPCDVCVSIGSDSWTVNPLKFQYFSNMLSSACLAYGPGVLPQTYCGLEMPFLLVAKDTTGHKRTSGGDTFQVSLESEAGVVVGSARVVDRGTGTYECFFRAPAQGRYKLHVRGHQLGADGGVAHIRGSPFTVECSDPWEQRRLVGAAPARRPGATLTSLGTDLVVFGGDKSLAAVCHAPPAGDAAGEPWQWHPTAEGGRPPARKGHAAAAAPDGAHLLVCGGVALEGEAGAELADVATLASHGTSFAGTSWAWVAAGPAPQLHQRADGAEVPAERSGHCAVTLPGAASLLVFGGERQGQLTNELLLLDTSNKLAPRWVEPEVEGALPCARRGAAAAASGGSFVVLFGGVAAGEGGEDVTLGDLYLIEVQGAGTVRCAQQEAAGAAPPARWGALLQEHGEGKLLLYGGVGADGKPLGDAWLLDVASLTWLLLYDGTPETSGLPASLATLHGGRLLCLASAPGSTRLDVARSIDLVAARESVSFLAKMRPEVASAVKELETWVAKQQLGLDLGANVESLAASAEKLLKVMDGLYQIKHRRRNTDLLFDQLKEACALLAAEHRVKEATRLDKQLDELRTRWEGLKKAAPQVRTSIAAAQEAECERVKADIGRFDAAVTQYASSIYSRRGFFAWATGTEAAVADIGRTSKDLDVMRSEHARLETLGKLFGCSELLAGATGVIKTTSDELAALAAVWQCAGSAQRKLDEWNKTLFSAVNVSELEEGAKGLVKEVKALPKEAKEHDCFKGLDTLAKNYLASVPLVGDLRSPAMRPRHWEALQEATKVTFTLDESFRLEDLLRLQLHKYAEDVGEIVDRAQKEEKMETALVRLNDTWSKVVFVFSPHSGAAGVAVSTVKMAEEDFEALEDNQVLVQSMMANRFMATFRDEITSWNKKLNAVADVVAALAEIQRSWAYLESLFIQSEEVRKELPEATQRFAKIDSAVRGVLAEFAATRNVVGCCTRKGLLKHLEAQQGELELCEKALADYMESKRRAFPRFYFVSTADLLNILSNGNDPAHVQQHMSKCFQAIDRLKLDTSGGGRPRALGMESCVGTEYVAFKTPLPLEGKVEVYLSQVVDKMRAELRRITAESVADYPRKPRDKWLFDWPSQTILTVNQIFWCQEVEEAFEQLRSGDKDAMRTYNEKQVKQLTRLIEVTRTDLGKADRQKVMNMITIDAHSRDMVANIVEQGATDPSCFAWQSQLRSYWDSDIGDCRVRVCDAQFPYGHEYLGNGPRLVITPLTDRIYVTATQAMWLSLGTAPAGPAGTGKTETTKDLAAQMGKACYVFNCAPEMDYRSLGDIFKGLASSGSLGCFDEFNRLIPEVLSVCAVQYKCVTDAQRRKAALPGRGLEYVDSEGVKHPAVENVTFMAADGVTMPLQEGASVFITMNPGYIGRAELPESLKALFRPITVVVPDRQLIIENALMAEGFVTAKALAKKFAALYFLLEDLLSPQKHYDWGLRAIKSVLVVAGGLLRSQEGQDEQDVLYRALRDFNLPKILAQDLSVFNGLLGDIFPAVNPPRQRDPGFEATIKACAVELGLEPDEEFVKQVVSLSELLQIRHCVFLMGPSGCGRSEVIRVLAKAISAGCDKPTNPYLAANNRKKVVVRDLNPKSITTQELYGYVNMSTREWKDGLLSCTMRELANVPDDNPKWIILDGDLDANWIESANSVMDDNRLLTLPSNERIRLLPHMKLIFEIRDLRYATPATATRAGILYISEGQQWVSLVESWLRRVVRPYAEKAKWADPDAPVRTLRDLFARYVPPTLFELRKSFIHMVPLGTMNFVSTLCAILEGLLRPENLPAKCDPALFEVAFVFGAVWAFGGALCERDGIKYRAQFDKWWKLTWSTVRFPQKGTVYDYFVNFKAGKFAPWADLVQPTEYDGTVPMSQVFVPTPETVSLRFFLDMMVSLRKPIMFVGGPGTGKTQLVKGKLQALNEEQAALSISMNYFTDVVSFQRVLESQLEKKAGINYAPPANKQLIYFVDDLNLPRLDPYETAMPISLVRQHLGYGHWYDRQKLTQKNIGGTQYIACMNPTAGSFNIDPRLQRLFVTLAVETPGSDSLMKIYGTFLHSHLKRGFSQEVQELGTKLLQAALALHDRVMATFRRTAVTFHYEFTIRHITQVFQGLLQSTPEKYNADPTKLIRLWLHESERTYADRLVSAADLQQYGKIAVAVCKKYFSGVEPEEFYRAKDPRPLVFSHFAAGHGGDATYNEVADFKRLQRTLAEGLAEYNETNAVMDLVLFDDAIRHVCRIARIISNPGGHALLVGVGGSGKQSLARLAAHMCGYACEQIVISGSYTASNFAEDLARMYRRAGLKDEGVMFLLTDSQIVDQKMLVYLNDLLSSGEVPDLFTPEERDEIINAMRGEAKAQGVPDTNDNCWRIFIQRVIKNLHVAFTCSPVGDAFRIRSQRFLATVNSTVIDWFHPWPEASLHSVAEKFLADVTFEGSEMLSGEDVRKAVVEFVPASFAAVGAMAKTFYKAEKKHVYLTPKTFLELIKLYKGLLASKRSNVQASIERLEGGLTKLRKTQADVDVLVEQARVMSLEVEQKVSAANKFAEEVGVEKEKVNIENAAAQVEADACATIAGEVSALQARCENDLAAAEPLVAQAEEALNTLNKKDLGELKSLRNPPAGVDDIMAVVLCLLENVPKDKSWAAAGKVMANVDQFLARLKAFKPTIDAGQVPLKNVDACRSYLELPHFNKETMTNKSKAAAGLCEWAVHIVQYYDVWSTVEPKRQELAAANTKLTEANTKLAEVNEKVRELNAKLAALEEQYAAAVADKDAAVAQAEACQRKLDLANRLIAALASEGGRWASTVEQLRRDYQVLTGDVLLSAAFVNYAGPFSSKFRDLLVTDWLKFLRGRGVPMSPGLEDPLRLLVDDAMVAGWVRAGLPADPTSVQNGAILTSSERWPLMLDPQLQGISWVKEREAKRGLVSVRMGAPDMLRQMEKAMAEGQTVLIENMGETIDAVLTPLVTRATVKKGRALYVKLGDKEVEYNKNFRLILHTKLSAPHFPPEVQAECSLINFTVTESGLEDQLLALVVNKERADLEQAKAALIVQNSEFVIKLKSLEDGLLSKLSAAQGDLTEDEALIISLEESKALADEISEKVIEAREMETKINEARNVYRGVSARGAHLFLLLNSLSKLHAFYQYSLGNFVDVFERGIDNAPGGRKKSAPKQANRRTSLADLIQKRQKAQAGNYDDVMDQARRSTVSDLADVRASHAGDHHHRQSVLGEGVPRASHASGGGSHRPSVFGDATLASAHSRLSHMGGPRQSTAHGGHHGGHAGHRLSEAHEEEPPAELTPEQLEARLTALMETTTFTVFAYAMRGLFDRDKLTLLVALTTQILSRNGTIDPRELEHLCRMPRAAAPPPLSDDLARWMSEGQWAALAPLAQLPAFAALHKDLEKSCDDWERWAASEAPEATPMPGEWSKLSDFRRLLILRALKPDRMPAALGTLCERAMGSAYVNQEPFSARAVLADSSPATPIFFVLFPGYSPSAQIEAYARTVGKTTERGNFAIISLGQGQEGPAERLLDTYVAEGGWLFLDNLHLMPGWIPTLERKLEAAAESAHKDFRCFFSAEPINGAPHARIIPEAILQNCIKIANEPPFDMKSNMRRAWAAFPPEFFDRAPTPAKRATLRSLVFGLCFYHSVLLGRKKYGTGIGSAGGGSGLGYCRTYAFSLGDLTTCGDVIANAICGRDGPVPWADLRYLLGEVFYGGHVVDDNDRRLINTYLDALIRPDLLPDNIAAVDAAAGGADAEGAAADAAAAAALHPPTLELAPGFRPPPPADYDSMRAFIETFPPDAPPLYAMHGNAQLSLLNSQSEALFQAVLEVGGSGGGASGGAGAPAASGAAAGGGEAAVRATLADLLGRLPAQLSMVEIEARVKDKTPFVVVALQETERMNGLLGEMRRGMEELQLGLDGALNMSAGMEALLAALAGGRVPPSWMACMSTRIQEVLGLQAWFADVLQRHQQLVTWTADHITPPPSIWLPGLFNPKACLTAVLQSYARACGLPLDQLRYLVEVTDKRPPPGAPGTGAASASAAAAGGAAPAAGAASAGAAMVGVEPAPDGGVYVHGLTLEGARWDAEEGCLVDSLPNQLRQAMPPLLIRPVTSDQYAAALAAGDLYLCPVYVNMQRANVYSPVVATFTLKTREPPSKSDSQLVLGGKRCERRDQSVLPMKRSSSTSRRHPRSRRSCMNSGGSQRASAGPSAAPGGLVDAMDAETERMVEQAKQSDAPLDEALQAQADAGPGREATPGEGTAGGVVESVKDAASSAMDTLKQMNPATRDTKEPHC</sequence>
<dbReference type="Gene3D" id="1.20.920.30">
    <property type="match status" value="1"/>
</dbReference>
<dbReference type="SMART" id="SM00557">
    <property type="entry name" value="IG_FLMN"/>
    <property type="match status" value="1"/>
</dbReference>
<dbReference type="GO" id="GO:0030286">
    <property type="term" value="C:dynein complex"/>
    <property type="evidence" value="ECO:0007669"/>
    <property type="project" value="UniProtKB-KW"/>
</dbReference>
<dbReference type="InterPro" id="IPR024317">
    <property type="entry name" value="Dynein_heavy_chain_D4_dom"/>
</dbReference>
<keyword evidence="22" id="KW-1185">Reference proteome</keyword>
<dbReference type="InterPro" id="IPR013783">
    <property type="entry name" value="Ig-like_fold"/>
</dbReference>
<dbReference type="SUPFAM" id="SSF52540">
    <property type="entry name" value="P-loop containing nucleoside triphosphate hydrolases"/>
    <property type="match status" value="4"/>
</dbReference>
<dbReference type="Gene3D" id="1.10.472.130">
    <property type="match status" value="1"/>
</dbReference>
<keyword evidence="14" id="KW-0206">Cytoskeleton</keyword>
<dbReference type="Pfam" id="PF17852">
    <property type="entry name" value="Dynein_AAA_lid"/>
    <property type="match status" value="1"/>
</dbReference>
<keyword evidence="8" id="KW-0067">ATP-binding</keyword>
<keyword evidence="13" id="KW-0505">Motor protein</keyword>
<dbReference type="InterPro" id="IPR042219">
    <property type="entry name" value="AAA_lid_11_sf"/>
</dbReference>
<dbReference type="InterPro" id="IPR013602">
    <property type="entry name" value="Dynein_heavy_linker"/>
</dbReference>
<dbReference type="InterPro" id="IPR035699">
    <property type="entry name" value="AAA_6"/>
</dbReference>
<feature type="region of interest" description="Disordered" evidence="18">
    <location>
        <begin position="4556"/>
        <end position="4698"/>
    </location>
</feature>
<dbReference type="InterPro" id="IPR043157">
    <property type="entry name" value="Dynein_AAA1S"/>
</dbReference>
<dbReference type="Gene3D" id="1.10.8.1220">
    <property type="match status" value="1"/>
</dbReference>
<evidence type="ECO:0000256" key="10">
    <source>
        <dbReference type="ARBA" id="ARBA00023017"/>
    </source>
</evidence>
<dbReference type="Pfam" id="PF01833">
    <property type="entry name" value="TIG"/>
    <property type="match status" value="1"/>
</dbReference>
<dbReference type="InterPro" id="IPR015915">
    <property type="entry name" value="Kelch-typ_b-propeller"/>
</dbReference>
<evidence type="ECO:0000256" key="16">
    <source>
        <dbReference type="PROSITE-ProRule" id="PRU00087"/>
    </source>
</evidence>
<evidence type="ECO:0000259" key="19">
    <source>
        <dbReference type="SMART" id="SM00382"/>
    </source>
</evidence>
<evidence type="ECO:0000256" key="11">
    <source>
        <dbReference type="ARBA" id="ARBA00023054"/>
    </source>
</evidence>
<gene>
    <name evidence="21" type="ORF">C2E20_8776</name>
</gene>
<dbReference type="FunFam" id="1.20.140.100:FF:000001">
    <property type="entry name" value="dynein heavy chain 17, axonemal"/>
    <property type="match status" value="1"/>
</dbReference>
<comment type="subcellular location">
    <subcellularLocation>
        <location evidence="1">Cytoplasm</location>
        <location evidence="1">Cytoskeleton</location>
        <location evidence="1">Flagellum axoneme</location>
    </subcellularLocation>
</comment>
<dbReference type="SUPFAM" id="SSF81296">
    <property type="entry name" value="E set domains"/>
    <property type="match status" value="2"/>
</dbReference>
<evidence type="ECO:0000313" key="22">
    <source>
        <dbReference type="Proteomes" id="UP000239649"/>
    </source>
</evidence>
<feature type="compositionally biased region" description="Basic residues" evidence="18">
    <location>
        <begin position="3681"/>
        <end position="3690"/>
    </location>
</feature>
<evidence type="ECO:0000256" key="9">
    <source>
        <dbReference type="ARBA" id="ARBA00022846"/>
    </source>
</evidence>
<name>A0A2P6V0D9_9CHLO</name>
<dbReference type="InterPro" id="IPR017868">
    <property type="entry name" value="Filamin/ABP280_repeat-like"/>
</dbReference>
<dbReference type="InterPro" id="IPR026983">
    <property type="entry name" value="DHC"/>
</dbReference>
<dbReference type="FunFam" id="1.20.920.30:FF:000002">
    <property type="entry name" value="Dynein axonemal heavy chain 3"/>
    <property type="match status" value="1"/>
</dbReference>
<dbReference type="Pfam" id="PF17857">
    <property type="entry name" value="AAA_lid_1"/>
    <property type="match status" value="1"/>
</dbReference>
<keyword evidence="5" id="KW-0677">Repeat</keyword>
<comment type="similarity">
    <text evidence="2">Belongs to the dynein heavy chain family.</text>
</comment>
<dbReference type="FunFam" id="3.40.50.300:FF:000738">
    <property type="entry name" value="Dynein heavy chain axonemal"/>
    <property type="match status" value="1"/>
</dbReference>
<dbReference type="GO" id="GO:0045505">
    <property type="term" value="F:dynein intermediate chain binding"/>
    <property type="evidence" value="ECO:0007669"/>
    <property type="project" value="InterPro"/>
</dbReference>
<dbReference type="Pfam" id="PF12774">
    <property type="entry name" value="AAA_6"/>
    <property type="match status" value="2"/>
</dbReference>
<evidence type="ECO:0000259" key="20">
    <source>
        <dbReference type="SMART" id="SM00429"/>
    </source>
</evidence>
<dbReference type="InterPro" id="IPR014756">
    <property type="entry name" value="Ig_E-set"/>
</dbReference>
<accession>A0A2P6V0D9</accession>
<dbReference type="FunFam" id="3.40.50.300:FF:002141">
    <property type="entry name" value="Dynein heavy chain"/>
    <property type="match status" value="1"/>
</dbReference>
<feature type="domain" description="AAA+ ATPase" evidence="19">
    <location>
        <begin position="2661"/>
        <end position="2820"/>
    </location>
</feature>
<dbReference type="FunFam" id="3.40.50.300:FF:001275">
    <property type="entry name" value="Dynein heavy chain, putative"/>
    <property type="match status" value="1"/>
</dbReference>
<keyword evidence="11 17" id="KW-0175">Coiled coil</keyword>
<evidence type="ECO:0000256" key="7">
    <source>
        <dbReference type="ARBA" id="ARBA00022794"/>
    </source>
</evidence>
<dbReference type="Pfam" id="PF08393">
    <property type="entry name" value="DHC_N2"/>
    <property type="match status" value="1"/>
</dbReference>
<dbReference type="InterPro" id="IPR004273">
    <property type="entry name" value="Dynein_heavy_D6_P-loop"/>
</dbReference>
<dbReference type="InterPro" id="IPR027417">
    <property type="entry name" value="P-loop_NTPase"/>
</dbReference>
<proteinExistence type="inferred from homology"/>
<feature type="repeat" description="Filamin" evidence="16">
    <location>
        <begin position="431"/>
        <end position="541"/>
    </location>
</feature>
<dbReference type="Pfam" id="PF18199">
    <property type="entry name" value="Dynein_C"/>
    <property type="match status" value="1"/>
</dbReference>
<dbReference type="InterPro" id="IPR041228">
    <property type="entry name" value="Dynein_C"/>
</dbReference>
<comment type="caution">
    <text evidence="21">The sequence shown here is derived from an EMBL/GenBank/DDBJ whole genome shotgun (WGS) entry which is preliminary data.</text>
</comment>
<dbReference type="InterPro" id="IPR041466">
    <property type="entry name" value="Dynein_AAA5_ext"/>
</dbReference>
<dbReference type="Gene3D" id="1.10.287.2620">
    <property type="match status" value="1"/>
</dbReference>
<dbReference type="FunFam" id="1.20.920.20:FF:000001">
    <property type="entry name" value="dynein heavy chain 2, axonemal"/>
    <property type="match status" value="1"/>
</dbReference>
<dbReference type="Gene3D" id="3.20.180.20">
    <property type="entry name" value="Dynein heavy chain, N-terminal domain 2"/>
    <property type="match status" value="1"/>
</dbReference>
<dbReference type="Pfam" id="PF18198">
    <property type="entry name" value="AAA_lid_11"/>
    <property type="match status" value="1"/>
</dbReference>
<dbReference type="OrthoDB" id="10251809at2759"/>
<keyword evidence="9" id="KW-0282">Flagellum</keyword>
<evidence type="ECO:0000256" key="13">
    <source>
        <dbReference type="ARBA" id="ARBA00023175"/>
    </source>
</evidence>
<dbReference type="GO" id="GO:0005929">
    <property type="term" value="C:cilium"/>
    <property type="evidence" value="ECO:0007669"/>
    <property type="project" value="UniProtKB-ARBA"/>
</dbReference>
<organism evidence="21 22">
    <name type="scientific">Micractinium conductrix</name>
    <dbReference type="NCBI Taxonomy" id="554055"/>
    <lineage>
        <taxon>Eukaryota</taxon>
        <taxon>Viridiplantae</taxon>
        <taxon>Chlorophyta</taxon>
        <taxon>core chlorophytes</taxon>
        <taxon>Trebouxiophyceae</taxon>
        <taxon>Chlorellales</taxon>
        <taxon>Chlorellaceae</taxon>
        <taxon>Chlorella clade</taxon>
        <taxon>Micractinium</taxon>
    </lineage>
</organism>
<dbReference type="GO" id="GO:0005874">
    <property type="term" value="C:microtubule"/>
    <property type="evidence" value="ECO:0007669"/>
    <property type="project" value="UniProtKB-KW"/>
</dbReference>
<keyword evidence="10" id="KW-0243">Dynein</keyword>
<evidence type="ECO:0000256" key="2">
    <source>
        <dbReference type="ARBA" id="ARBA00008887"/>
    </source>
</evidence>
<dbReference type="FunFam" id="1.20.58.1120:FF:000001">
    <property type="entry name" value="dynein heavy chain 2, axonemal"/>
    <property type="match status" value="1"/>
</dbReference>
<dbReference type="GO" id="GO:0030030">
    <property type="term" value="P:cell projection organization"/>
    <property type="evidence" value="ECO:0007669"/>
    <property type="project" value="UniProtKB-KW"/>
</dbReference>
<dbReference type="Proteomes" id="UP000239649">
    <property type="component" value="Unassembled WGS sequence"/>
</dbReference>
<dbReference type="InterPro" id="IPR001298">
    <property type="entry name" value="Filamin/ABP280_rpt"/>
</dbReference>
<feature type="coiled-coil region" evidence="17">
    <location>
        <begin position="3140"/>
        <end position="3209"/>
    </location>
</feature>
<dbReference type="SUPFAM" id="SSF117281">
    <property type="entry name" value="Kelch motif"/>
    <property type="match status" value="2"/>
</dbReference>
<dbReference type="InterPro" id="IPR041658">
    <property type="entry name" value="AAA_lid_11"/>
</dbReference>
<dbReference type="FunFam" id="3.20.180.20:FF:000001">
    <property type="entry name" value="Dynein axonemal heavy chain 5"/>
    <property type="match status" value="1"/>
</dbReference>
<evidence type="ECO:0000256" key="6">
    <source>
        <dbReference type="ARBA" id="ARBA00022741"/>
    </source>
</evidence>
<keyword evidence="6" id="KW-0547">Nucleotide-binding</keyword>
<dbReference type="Gene3D" id="1.20.58.1120">
    <property type="match status" value="1"/>
</dbReference>
<dbReference type="InterPro" id="IPR041589">
    <property type="entry name" value="DNAH3_AAA_lid_1"/>
</dbReference>
<feature type="region of interest" description="Disordered" evidence="18">
    <location>
        <begin position="3613"/>
        <end position="3704"/>
    </location>
</feature>
<dbReference type="Pfam" id="PF12781">
    <property type="entry name" value="AAA_9"/>
    <property type="match status" value="1"/>
</dbReference>
<dbReference type="Gene3D" id="2.60.40.10">
    <property type="entry name" value="Immunoglobulins"/>
    <property type="match status" value="2"/>
</dbReference>
<dbReference type="SMART" id="SM00382">
    <property type="entry name" value="AAA"/>
    <property type="match status" value="3"/>
</dbReference>
<dbReference type="Gene3D" id="1.20.140.100">
    <property type="entry name" value="Dynein heavy chain, N-terminal domain 2"/>
    <property type="match status" value="1"/>
</dbReference>
<dbReference type="GO" id="GO:0007018">
    <property type="term" value="P:microtubule-based movement"/>
    <property type="evidence" value="ECO:0007669"/>
    <property type="project" value="InterPro"/>
</dbReference>
<feature type="coiled-coil region" evidence="17">
    <location>
        <begin position="3496"/>
        <end position="3526"/>
    </location>
</feature>
<dbReference type="Pfam" id="PF24681">
    <property type="entry name" value="Kelch_KLHDC2_KLHL20_DRC7"/>
    <property type="match status" value="2"/>
</dbReference>
<dbReference type="FunFam" id="1.10.8.710:FF:000001">
    <property type="entry name" value="Dynein axonemal heavy chain 2"/>
    <property type="match status" value="1"/>
</dbReference>
<dbReference type="Pfam" id="PF00630">
    <property type="entry name" value="Filamin"/>
    <property type="match status" value="1"/>
</dbReference>
<dbReference type="Gene3D" id="1.10.8.710">
    <property type="match status" value="1"/>
</dbReference>
<dbReference type="GO" id="GO:0051959">
    <property type="term" value="F:dynein light intermediate chain binding"/>
    <property type="evidence" value="ECO:0007669"/>
    <property type="project" value="InterPro"/>
</dbReference>
<feature type="domain" description="IPT/TIG" evidence="20">
    <location>
        <begin position="344"/>
        <end position="431"/>
    </location>
</feature>
<protein>
    <recommendedName>
        <fullName evidence="23">Dynein alpha chain, flagellar outer arm</fullName>
    </recommendedName>
</protein>
<evidence type="ECO:0000256" key="15">
    <source>
        <dbReference type="ARBA" id="ARBA00023273"/>
    </source>
</evidence>
<evidence type="ECO:0000256" key="12">
    <source>
        <dbReference type="ARBA" id="ARBA00023069"/>
    </source>
</evidence>
<dbReference type="InterPro" id="IPR024743">
    <property type="entry name" value="Dynein_HC_stalk"/>
</dbReference>
<evidence type="ECO:0000256" key="14">
    <source>
        <dbReference type="ARBA" id="ARBA00023212"/>
    </source>
</evidence>
<dbReference type="Pfam" id="PF03028">
    <property type="entry name" value="Dynein_heavy"/>
    <property type="match status" value="1"/>
</dbReference>
<dbReference type="InterPro" id="IPR042222">
    <property type="entry name" value="Dynein_2_N"/>
</dbReference>
<keyword evidence="7" id="KW-0970">Cilium biogenesis/degradation</keyword>
<dbReference type="Gene3D" id="1.20.1270.280">
    <property type="match status" value="1"/>
</dbReference>
<dbReference type="InterPro" id="IPR042228">
    <property type="entry name" value="Dynein_linker_3"/>
</dbReference>
<dbReference type="InterPro" id="IPR002909">
    <property type="entry name" value="IPT_dom"/>
</dbReference>
<dbReference type="Gene3D" id="2.120.10.80">
    <property type="entry name" value="Kelch-type beta propeller"/>
    <property type="match status" value="4"/>
</dbReference>
<dbReference type="Pfam" id="PF12775">
    <property type="entry name" value="AAA_7"/>
    <property type="match status" value="1"/>
</dbReference>
<dbReference type="Gene3D" id="3.40.50.300">
    <property type="entry name" value="P-loop containing nucleotide triphosphate hydrolases"/>
    <property type="match status" value="5"/>
</dbReference>
<dbReference type="InterPro" id="IPR043160">
    <property type="entry name" value="Dynein_C_barrel"/>
</dbReference>
<feature type="domain" description="AAA+ ATPase" evidence="19">
    <location>
        <begin position="1657"/>
        <end position="1826"/>
    </location>
</feature>
<feature type="compositionally biased region" description="Low complexity" evidence="18">
    <location>
        <begin position="4603"/>
        <end position="4619"/>
    </location>
</feature>
<keyword evidence="15" id="KW-0966">Cell projection</keyword>
<dbReference type="GO" id="GO:0008569">
    <property type="term" value="F:minus-end-directed microtubule motor activity"/>
    <property type="evidence" value="ECO:0007669"/>
    <property type="project" value="InterPro"/>
</dbReference>